<dbReference type="GO" id="GO:0035091">
    <property type="term" value="F:phosphatidylinositol binding"/>
    <property type="evidence" value="ECO:0007669"/>
    <property type="project" value="InterPro"/>
</dbReference>
<dbReference type="InterPro" id="IPR000727">
    <property type="entry name" value="T_SNARE_dom"/>
</dbReference>
<feature type="domain" description="T-SNARE coiled-coil homology" evidence="6">
    <location>
        <begin position="300"/>
        <end position="362"/>
    </location>
</feature>
<dbReference type="PROSITE" id="PS50195">
    <property type="entry name" value="PX"/>
    <property type="match status" value="1"/>
</dbReference>
<evidence type="ECO:0000259" key="7">
    <source>
        <dbReference type="PROSITE" id="PS50195"/>
    </source>
</evidence>
<organism evidence="8 9">
    <name type="scientific">Pterulicium gracile</name>
    <dbReference type="NCBI Taxonomy" id="1884261"/>
    <lineage>
        <taxon>Eukaryota</taxon>
        <taxon>Fungi</taxon>
        <taxon>Dikarya</taxon>
        <taxon>Basidiomycota</taxon>
        <taxon>Agaricomycotina</taxon>
        <taxon>Agaricomycetes</taxon>
        <taxon>Agaricomycetidae</taxon>
        <taxon>Agaricales</taxon>
        <taxon>Pleurotineae</taxon>
        <taxon>Pterulaceae</taxon>
        <taxon>Pterulicium</taxon>
    </lineage>
</organism>
<keyword evidence="2" id="KW-0926">Vacuole</keyword>
<protein>
    <submittedName>
        <fullName evidence="8">Syntaxin</fullName>
    </submittedName>
</protein>
<evidence type="ECO:0000256" key="1">
    <source>
        <dbReference type="ARBA" id="ARBA00004116"/>
    </source>
</evidence>
<dbReference type="InterPro" id="IPR036871">
    <property type="entry name" value="PX_dom_sf"/>
</dbReference>
<gene>
    <name evidence="8" type="ORF">BDV98DRAFT_499202</name>
</gene>
<dbReference type="FunFam" id="1.20.5.110:FF:000058">
    <property type="entry name" value="VAM7p Vacuolar SNARE protein"/>
    <property type="match status" value="1"/>
</dbReference>
<dbReference type="AlphaFoldDB" id="A0A5C3QWZ7"/>
<keyword evidence="3" id="KW-0175">Coiled coil</keyword>
<dbReference type="PANTHER" id="PTHR12431">
    <property type="entry name" value="SORTING NEXIN 17 AND 27"/>
    <property type="match status" value="1"/>
</dbReference>
<dbReference type="InterPro" id="IPR001683">
    <property type="entry name" value="PX_dom"/>
</dbReference>
<dbReference type="SUPFAM" id="SSF64268">
    <property type="entry name" value="PX domain"/>
    <property type="match status" value="1"/>
</dbReference>
<dbReference type="GO" id="GO:0006886">
    <property type="term" value="P:intracellular protein transport"/>
    <property type="evidence" value="ECO:0007669"/>
    <property type="project" value="TreeGrafter"/>
</dbReference>
<evidence type="ECO:0000313" key="9">
    <source>
        <dbReference type="Proteomes" id="UP000305067"/>
    </source>
</evidence>
<evidence type="ECO:0000256" key="4">
    <source>
        <dbReference type="ARBA" id="ARBA00054927"/>
    </source>
</evidence>
<dbReference type="SMART" id="SM00397">
    <property type="entry name" value="t_SNARE"/>
    <property type="match status" value="1"/>
</dbReference>
<reference evidence="8 9" key="1">
    <citation type="journal article" date="2019" name="Nat. Ecol. Evol.">
        <title>Megaphylogeny resolves global patterns of mushroom evolution.</title>
        <authorList>
            <person name="Varga T."/>
            <person name="Krizsan K."/>
            <person name="Foldi C."/>
            <person name="Dima B."/>
            <person name="Sanchez-Garcia M."/>
            <person name="Sanchez-Ramirez S."/>
            <person name="Szollosi G.J."/>
            <person name="Szarkandi J.G."/>
            <person name="Papp V."/>
            <person name="Albert L."/>
            <person name="Andreopoulos W."/>
            <person name="Angelini C."/>
            <person name="Antonin V."/>
            <person name="Barry K.W."/>
            <person name="Bougher N.L."/>
            <person name="Buchanan P."/>
            <person name="Buyck B."/>
            <person name="Bense V."/>
            <person name="Catcheside P."/>
            <person name="Chovatia M."/>
            <person name="Cooper J."/>
            <person name="Damon W."/>
            <person name="Desjardin D."/>
            <person name="Finy P."/>
            <person name="Geml J."/>
            <person name="Haridas S."/>
            <person name="Hughes K."/>
            <person name="Justo A."/>
            <person name="Karasinski D."/>
            <person name="Kautmanova I."/>
            <person name="Kiss B."/>
            <person name="Kocsube S."/>
            <person name="Kotiranta H."/>
            <person name="LaButti K.M."/>
            <person name="Lechner B.E."/>
            <person name="Liimatainen K."/>
            <person name="Lipzen A."/>
            <person name="Lukacs Z."/>
            <person name="Mihaltcheva S."/>
            <person name="Morgado L.N."/>
            <person name="Niskanen T."/>
            <person name="Noordeloos M.E."/>
            <person name="Ohm R.A."/>
            <person name="Ortiz-Santana B."/>
            <person name="Ovrebo C."/>
            <person name="Racz N."/>
            <person name="Riley R."/>
            <person name="Savchenko A."/>
            <person name="Shiryaev A."/>
            <person name="Soop K."/>
            <person name="Spirin V."/>
            <person name="Szebenyi C."/>
            <person name="Tomsovsky M."/>
            <person name="Tulloss R.E."/>
            <person name="Uehling J."/>
            <person name="Grigoriev I.V."/>
            <person name="Vagvolgyi C."/>
            <person name="Papp T."/>
            <person name="Martin F.M."/>
            <person name="Miettinen O."/>
            <person name="Hibbett D.S."/>
            <person name="Nagy L.G."/>
        </authorList>
    </citation>
    <scope>NUCLEOTIDE SEQUENCE [LARGE SCALE GENOMIC DNA]</scope>
    <source>
        <strain evidence="8 9">CBS 309.79</strain>
    </source>
</reference>
<keyword evidence="9" id="KW-1185">Reference proteome</keyword>
<comment type="subcellular location">
    <subcellularLocation>
        <location evidence="1">Vacuole</location>
    </subcellularLocation>
</comment>
<evidence type="ECO:0000256" key="5">
    <source>
        <dbReference type="SAM" id="MobiDB-lite"/>
    </source>
</evidence>
<dbReference type="OrthoDB" id="428895at2759"/>
<feature type="domain" description="PX" evidence="7">
    <location>
        <begin position="4"/>
        <end position="121"/>
    </location>
</feature>
<dbReference type="Gene3D" id="3.30.1520.10">
    <property type="entry name" value="Phox-like domain"/>
    <property type="match status" value="1"/>
</dbReference>
<dbReference type="Gene3D" id="1.20.5.110">
    <property type="match status" value="1"/>
</dbReference>
<sequence>MSSTSIQAIHIRDYEERSSPTPHTVYKIEVQANVRSWLMWRRYSEFDDLNIQLTKDAGSSPPASLPPKHKFSILRFHTDPKMLEERKEGLENYLRAILRAKEDKWRNAYSFREFLGVPVGRPTASQSVAAATEFSSSSWLEEHLELQARIRDIRADINKRDALSDRGDVASSHKLNVSAKQKLAAVFTRTSNLEEGLKTLGMNGMSEGELQRRTDMAARLRDDCEKLTKMVTVARLSSRDAGNASGGGSNAAAASDREALIGGAHEGFTNKPSGRVFGSKPQETDVTRPLDDHGVFSLQQTMMQNQDQQLSALTSVLQRQRHMGEAIGSEIEYQNGLLDGLTDDVDRVGGKLSAASKQMNRLG</sequence>
<dbReference type="GO" id="GO:0000329">
    <property type="term" value="C:fungal-type vacuole membrane"/>
    <property type="evidence" value="ECO:0007669"/>
    <property type="project" value="UniProtKB-ARBA"/>
</dbReference>
<dbReference type="GO" id="GO:0097576">
    <property type="term" value="P:vacuole fusion"/>
    <property type="evidence" value="ECO:0007669"/>
    <property type="project" value="UniProtKB-ARBA"/>
</dbReference>
<dbReference type="SMART" id="SM00312">
    <property type="entry name" value="PX"/>
    <property type="match status" value="1"/>
</dbReference>
<dbReference type="SUPFAM" id="SSF58038">
    <property type="entry name" value="SNARE fusion complex"/>
    <property type="match status" value="1"/>
</dbReference>
<dbReference type="CDD" id="cd06897">
    <property type="entry name" value="PX_SNARE"/>
    <property type="match status" value="1"/>
</dbReference>
<accession>A0A5C3QWZ7</accession>
<dbReference type="CDD" id="cd15858">
    <property type="entry name" value="SNARE_VAM7"/>
    <property type="match status" value="1"/>
</dbReference>
<dbReference type="Pfam" id="PF00787">
    <property type="entry name" value="PX"/>
    <property type="match status" value="1"/>
</dbReference>
<feature type="region of interest" description="Disordered" evidence="5">
    <location>
        <begin position="265"/>
        <end position="288"/>
    </location>
</feature>
<evidence type="ECO:0000256" key="2">
    <source>
        <dbReference type="ARBA" id="ARBA00022554"/>
    </source>
</evidence>
<dbReference type="EMBL" id="ML178815">
    <property type="protein sequence ID" value="TFL06515.1"/>
    <property type="molecule type" value="Genomic_DNA"/>
</dbReference>
<name>A0A5C3QWZ7_9AGAR</name>
<dbReference type="STRING" id="1884261.A0A5C3QWZ7"/>
<dbReference type="PROSITE" id="PS50192">
    <property type="entry name" value="T_SNARE"/>
    <property type="match status" value="1"/>
</dbReference>
<dbReference type="PANTHER" id="PTHR12431:SF14">
    <property type="entry name" value="LD15323P"/>
    <property type="match status" value="1"/>
</dbReference>
<comment type="function">
    <text evidence="4">Essential for proper morphogenesis of the vacuole. May exist as structural reinforcement on the surface of the vacuolar membrane and be required for maintenance against rupture by osmotic pressure.</text>
</comment>
<dbReference type="GO" id="GO:0007034">
    <property type="term" value="P:vacuolar transport"/>
    <property type="evidence" value="ECO:0007669"/>
    <property type="project" value="UniProtKB-ARBA"/>
</dbReference>
<evidence type="ECO:0000313" key="8">
    <source>
        <dbReference type="EMBL" id="TFL06515.1"/>
    </source>
</evidence>
<dbReference type="GO" id="GO:0032456">
    <property type="term" value="P:endocytic recycling"/>
    <property type="evidence" value="ECO:0007669"/>
    <property type="project" value="TreeGrafter"/>
</dbReference>
<dbReference type="Proteomes" id="UP000305067">
    <property type="component" value="Unassembled WGS sequence"/>
</dbReference>
<evidence type="ECO:0000256" key="3">
    <source>
        <dbReference type="ARBA" id="ARBA00023054"/>
    </source>
</evidence>
<dbReference type="GO" id="GO:0005769">
    <property type="term" value="C:early endosome"/>
    <property type="evidence" value="ECO:0007669"/>
    <property type="project" value="TreeGrafter"/>
</dbReference>
<proteinExistence type="predicted"/>
<evidence type="ECO:0000259" key="6">
    <source>
        <dbReference type="PROSITE" id="PS50192"/>
    </source>
</evidence>